<dbReference type="Proteomes" id="UP001318860">
    <property type="component" value="Unassembled WGS sequence"/>
</dbReference>
<protein>
    <recommendedName>
        <fullName evidence="3">F-box protein</fullName>
    </recommendedName>
</protein>
<dbReference type="Pfam" id="PF14299">
    <property type="entry name" value="PP2"/>
    <property type="match status" value="1"/>
</dbReference>
<evidence type="ECO:0008006" key="3">
    <source>
        <dbReference type="Google" id="ProtNLM"/>
    </source>
</evidence>
<dbReference type="EMBL" id="JABTTQ020002889">
    <property type="protein sequence ID" value="KAK6121544.1"/>
    <property type="molecule type" value="Genomic_DNA"/>
</dbReference>
<evidence type="ECO:0000313" key="1">
    <source>
        <dbReference type="EMBL" id="KAK6121544.1"/>
    </source>
</evidence>
<dbReference type="CDD" id="cd22162">
    <property type="entry name" value="F-box_AtSKIP3-like"/>
    <property type="match status" value="1"/>
</dbReference>
<dbReference type="InterPro" id="IPR036047">
    <property type="entry name" value="F-box-like_dom_sf"/>
</dbReference>
<proteinExistence type="predicted"/>
<comment type="caution">
    <text evidence="1">The sequence shown here is derived from an EMBL/GenBank/DDBJ whole genome shotgun (WGS) entry which is preliminary data.</text>
</comment>
<dbReference type="InterPro" id="IPR025886">
    <property type="entry name" value="PP2-like"/>
</dbReference>
<organism evidence="1 2">
    <name type="scientific">Rehmannia glutinosa</name>
    <name type="common">Chinese foxglove</name>
    <dbReference type="NCBI Taxonomy" id="99300"/>
    <lineage>
        <taxon>Eukaryota</taxon>
        <taxon>Viridiplantae</taxon>
        <taxon>Streptophyta</taxon>
        <taxon>Embryophyta</taxon>
        <taxon>Tracheophyta</taxon>
        <taxon>Spermatophyta</taxon>
        <taxon>Magnoliopsida</taxon>
        <taxon>eudicotyledons</taxon>
        <taxon>Gunneridae</taxon>
        <taxon>Pentapetalae</taxon>
        <taxon>asterids</taxon>
        <taxon>lamiids</taxon>
        <taxon>Lamiales</taxon>
        <taxon>Orobanchaceae</taxon>
        <taxon>Rehmannieae</taxon>
        <taxon>Rehmannia</taxon>
    </lineage>
</organism>
<evidence type="ECO:0000313" key="2">
    <source>
        <dbReference type="Proteomes" id="UP001318860"/>
    </source>
</evidence>
<dbReference type="SUPFAM" id="SSF81383">
    <property type="entry name" value="F-box domain"/>
    <property type="match status" value="1"/>
</dbReference>
<keyword evidence="2" id="KW-1185">Reference proteome</keyword>
<dbReference type="PANTHER" id="PTHR32278">
    <property type="entry name" value="F-BOX DOMAIN-CONTAINING PROTEIN"/>
    <property type="match status" value="1"/>
</dbReference>
<gene>
    <name evidence="1" type="ORF">DH2020_044712</name>
</gene>
<dbReference type="Gene3D" id="1.20.1280.50">
    <property type="match status" value="1"/>
</dbReference>
<sequence>MADENSGTTPYSLLPEGCIANIISFTSPKDACRAAAVSLGLKPAAESDVVWERFLPPDYKEIVSGSNSPVACSTKKELYFLLCESPLLVDGGKMSFRLSRSTGKKCYMLCARKLEIAWIDTPIHWTWTFSPESRFAEVAKLQSVCWLEIRGILETKLLSPSTNYAAYLVFNLSKNHYGLQCSSKASVKVVRESITESEGQTKTVYIVPPRPQRANLRFRSPRQPPSRNVEGDRVPLSRTDGWLEIELGEFFIAEVDEFDVQIQLCETQHLNWKKGLIVEGIELEVGEESEHPADKKQKSAKTKAKDAFRTLGTRSTPSTLVEVMKDFVVAQKNVVVEMSFGSLRWN</sequence>
<reference evidence="1 2" key="1">
    <citation type="journal article" date="2021" name="Comput. Struct. Biotechnol. J.">
        <title>De novo genome assembly of the potent medicinal plant Rehmannia glutinosa using nanopore technology.</title>
        <authorList>
            <person name="Ma L."/>
            <person name="Dong C."/>
            <person name="Song C."/>
            <person name="Wang X."/>
            <person name="Zheng X."/>
            <person name="Niu Y."/>
            <person name="Chen S."/>
            <person name="Feng W."/>
        </authorList>
    </citation>
    <scope>NUCLEOTIDE SEQUENCE [LARGE SCALE GENOMIC DNA]</scope>
    <source>
        <strain evidence="1">DH-2019</strain>
    </source>
</reference>
<dbReference type="PANTHER" id="PTHR32278:SF130">
    <property type="entry name" value="F-BOX DOMAIN-CONTAINING PROTEIN"/>
    <property type="match status" value="1"/>
</dbReference>
<name>A0ABR0UGU5_REHGL</name>
<accession>A0ABR0UGU5</accession>